<accession>A0A7E4VUF3</accession>
<feature type="compositionally biased region" description="Polar residues" evidence="1">
    <location>
        <begin position="264"/>
        <end position="290"/>
    </location>
</feature>
<reference evidence="2" key="1">
    <citation type="journal article" date="2013" name="Genetics">
        <title>The draft genome and transcriptome of Panagrellus redivivus are shaped by the harsh demands of a free-living lifestyle.</title>
        <authorList>
            <person name="Srinivasan J."/>
            <person name="Dillman A.R."/>
            <person name="Macchietto M.G."/>
            <person name="Heikkinen L."/>
            <person name="Lakso M."/>
            <person name="Fracchia K.M."/>
            <person name="Antoshechkin I."/>
            <person name="Mortazavi A."/>
            <person name="Wong G."/>
            <person name="Sternberg P.W."/>
        </authorList>
    </citation>
    <scope>NUCLEOTIDE SEQUENCE [LARGE SCALE GENOMIC DNA]</scope>
    <source>
        <strain evidence="2">MT8872</strain>
    </source>
</reference>
<feature type="region of interest" description="Disordered" evidence="1">
    <location>
        <begin position="261"/>
        <end position="364"/>
    </location>
</feature>
<reference evidence="3" key="2">
    <citation type="submission" date="2020-10" db="UniProtKB">
        <authorList>
            <consortium name="WormBaseParasite"/>
        </authorList>
    </citation>
    <scope>IDENTIFICATION</scope>
</reference>
<evidence type="ECO:0000313" key="2">
    <source>
        <dbReference type="Proteomes" id="UP000492821"/>
    </source>
</evidence>
<dbReference type="Proteomes" id="UP000492821">
    <property type="component" value="Unassembled WGS sequence"/>
</dbReference>
<evidence type="ECO:0000256" key="1">
    <source>
        <dbReference type="SAM" id="MobiDB-lite"/>
    </source>
</evidence>
<feature type="region of interest" description="Disordered" evidence="1">
    <location>
        <begin position="1"/>
        <end position="113"/>
    </location>
</feature>
<name>A0A7E4VUF3_PANRE</name>
<protein>
    <submittedName>
        <fullName evidence="3">Kunitz/Bovine pancreatic trypsin inhibitor domain protein</fullName>
    </submittedName>
</protein>
<sequence length="555" mass="61437">MNRAQSKSAKKEDKKKSNNPPRKCSTAGKKKEESKGKKFMNMLRSNNRASSPKSPSSPQQRTEESIVTSVHLGPPGQALPQTTSGYFSTAKKKPKKSPHHTERTNEVELPTSKEIGNFFTAPFRRMVPSNGPVKKPVSPAIAVAKHSTPSRPAPYVGSPANSSSMSQGKDGCYYGYDWMFARTDRYSDVEGDLFQGKGKYFPRVSNRAPLKDPPSHLVPTIFETVNAPIKPVTENPKFIHKQAQERRRKILADIVAARHEHRLSSSLPEATQPQSSSNEPTQIQSAPEFSNRSDAEKLSDKLAKSSKSNAPSPSKKKSSTSTQDSKTDKTETSMASPRKKKTNRKKDEPPPPPPPPPPAVFNPSAENISINVTMDNIAPQELHRSQQVLCQCRSLLPPIVHCPRKHTVLRLCKLTFEDAMDTRNCYDNGMIRFSGSPEEAACRQKCCHDSSTFNASEPLLCGPGRDILFSQYFFDIYSDVEGDPDFDELTNELFSDVTPGIMIDLLTTAGALRYVYMHEVCAMIDTRRKNIADTRASGPYVSIADGKILNDQPGQ</sequence>
<feature type="region of interest" description="Disordered" evidence="1">
    <location>
        <begin position="145"/>
        <end position="164"/>
    </location>
</feature>
<dbReference type="AlphaFoldDB" id="A0A7E4VUF3"/>
<feature type="compositionally biased region" description="Basic and acidic residues" evidence="1">
    <location>
        <begin position="291"/>
        <end position="303"/>
    </location>
</feature>
<feature type="compositionally biased region" description="Low complexity" evidence="1">
    <location>
        <begin position="305"/>
        <end position="324"/>
    </location>
</feature>
<proteinExistence type="predicted"/>
<evidence type="ECO:0000313" key="3">
    <source>
        <dbReference type="WBParaSite" id="Pan_g2919.t2"/>
    </source>
</evidence>
<dbReference type="WBParaSite" id="Pan_g2919.t2">
    <property type="protein sequence ID" value="Pan_g2919.t2"/>
    <property type="gene ID" value="Pan_g2919"/>
</dbReference>
<feature type="compositionally biased region" description="Pro residues" evidence="1">
    <location>
        <begin position="350"/>
        <end position="360"/>
    </location>
</feature>
<organism evidence="2 3">
    <name type="scientific">Panagrellus redivivus</name>
    <name type="common">Microworm</name>
    <dbReference type="NCBI Taxonomy" id="6233"/>
    <lineage>
        <taxon>Eukaryota</taxon>
        <taxon>Metazoa</taxon>
        <taxon>Ecdysozoa</taxon>
        <taxon>Nematoda</taxon>
        <taxon>Chromadorea</taxon>
        <taxon>Rhabditida</taxon>
        <taxon>Tylenchina</taxon>
        <taxon>Panagrolaimomorpha</taxon>
        <taxon>Panagrolaimoidea</taxon>
        <taxon>Panagrolaimidae</taxon>
        <taxon>Panagrellus</taxon>
    </lineage>
</organism>
<keyword evidence="2" id="KW-1185">Reference proteome</keyword>